<dbReference type="Pfam" id="PF00899">
    <property type="entry name" value="ThiF"/>
    <property type="match status" value="1"/>
</dbReference>
<reference evidence="3" key="1">
    <citation type="submission" date="2019-12" db="EMBL/GenBank/DDBJ databases">
        <title>Microbes associate with the intestines of laboratory mice.</title>
        <authorList>
            <person name="Navarre W."/>
            <person name="Wong E."/>
        </authorList>
    </citation>
    <scope>NUCLEOTIDE SEQUENCE</scope>
    <source>
        <strain evidence="3">NM79_F5</strain>
    </source>
</reference>
<proteinExistence type="predicted"/>
<evidence type="ECO:0000313" key="4">
    <source>
        <dbReference type="Proteomes" id="UP000656077"/>
    </source>
</evidence>
<sequence>MYTIIVVGCGATGSNLIALIAQYAISEKKIKSIVLVDGDKVEQKNFRNQKFTMKDINENKARVLSNRYSKLGIDVSYVPEYITDSEKLIELIRGYGSNVILVGSVDNNAARQHMHNAFYSERVSSLIYIDTGSGDGDNRMGQTVVGGKQHGVIVKPPVADIYPQILQAEEEKENKYRCSQIEEHPQNFVVNVMSATVTFTIINNIISLGKMKKSFVRFNTDNLSIG</sequence>
<gene>
    <name evidence="3" type="ORF">GKZ28_08430</name>
</gene>
<keyword evidence="1" id="KW-0472">Membrane</keyword>
<dbReference type="GO" id="GO:0008641">
    <property type="term" value="F:ubiquitin-like modifier activating enzyme activity"/>
    <property type="evidence" value="ECO:0007669"/>
    <property type="project" value="InterPro"/>
</dbReference>
<organism evidence="3 4">
    <name type="scientific">Clostridium chromiireducens</name>
    <dbReference type="NCBI Taxonomy" id="225345"/>
    <lineage>
        <taxon>Bacteria</taxon>
        <taxon>Bacillati</taxon>
        <taxon>Bacillota</taxon>
        <taxon>Clostridia</taxon>
        <taxon>Eubacteriales</taxon>
        <taxon>Clostridiaceae</taxon>
        <taxon>Clostridium</taxon>
    </lineage>
</organism>
<evidence type="ECO:0000256" key="1">
    <source>
        <dbReference type="SAM" id="Phobius"/>
    </source>
</evidence>
<comment type="caution">
    <text evidence="3">The sequence shown here is derived from an EMBL/GenBank/DDBJ whole genome shotgun (WGS) entry which is preliminary data.</text>
</comment>
<feature type="domain" description="THIF-type NAD/FAD binding fold" evidence="2">
    <location>
        <begin position="3"/>
        <end position="202"/>
    </location>
</feature>
<name>A0A964RL96_9CLOT</name>
<dbReference type="Gene3D" id="3.40.50.720">
    <property type="entry name" value="NAD(P)-binding Rossmann-like Domain"/>
    <property type="match status" value="1"/>
</dbReference>
<dbReference type="RefSeq" id="WP_160358816.1">
    <property type="nucleotide sequence ID" value="NZ_WSRQ01000010.1"/>
</dbReference>
<dbReference type="SUPFAM" id="SSF69572">
    <property type="entry name" value="Activating enzymes of the ubiquitin-like proteins"/>
    <property type="match status" value="1"/>
</dbReference>
<dbReference type="AlphaFoldDB" id="A0A964RL96"/>
<keyword evidence="1" id="KW-0812">Transmembrane</keyword>
<dbReference type="Proteomes" id="UP000656077">
    <property type="component" value="Unassembled WGS sequence"/>
</dbReference>
<evidence type="ECO:0000313" key="3">
    <source>
        <dbReference type="EMBL" id="MVX63721.1"/>
    </source>
</evidence>
<accession>A0A964RL96</accession>
<keyword evidence="1" id="KW-1133">Transmembrane helix</keyword>
<protein>
    <submittedName>
        <fullName evidence="3">Thiamine biosynthesis protein ThiF</fullName>
    </submittedName>
</protein>
<evidence type="ECO:0000259" key="2">
    <source>
        <dbReference type="Pfam" id="PF00899"/>
    </source>
</evidence>
<dbReference type="InterPro" id="IPR000594">
    <property type="entry name" value="ThiF_NAD_FAD-bd"/>
</dbReference>
<dbReference type="EMBL" id="WSRQ01000010">
    <property type="protein sequence ID" value="MVX63721.1"/>
    <property type="molecule type" value="Genomic_DNA"/>
</dbReference>
<dbReference type="InterPro" id="IPR035985">
    <property type="entry name" value="Ubiquitin-activating_enz"/>
</dbReference>
<feature type="transmembrane region" description="Helical" evidence="1">
    <location>
        <begin position="188"/>
        <end position="208"/>
    </location>
</feature>